<name>A0A358DW91_9ALTE</name>
<dbReference type="EMBL" id="DONK01000058">
    <property type="protein sequence ID" value="HBU50526.1"/>
    <property type="molecule type" value="Genomic_DNA"/>
</dbReference>
<keyword evidence="2" id="KW-0963">Cytoplasm</keyword>
<evidence type="ECO:0000256" key="9">
    <source>
        <dbReference type="PROSITE-ProRule" id="PRU00169"/>
    </source>
</evidence>
<reference evidence="11 12" key="1">
    <citation type="journal article" date="2018" name="Nat. Biotechnol.">
        <title>A standardized bacterial taxonomy based on genome phylogeny substantially revises the tree of life.</title>
        <authorList>
            <person name="Parks D.H."/>
            <person name="Chuvochina M."/>
            <person name="Waite D.W."/>
            <person name="Rinke C."/>
            <person name="Skarshewski A."/>
            <person name="Chaumeil P.A."/>
            <person name="Hugenholtz P."/>
        </authorList>
    </citation>
    <scope>NUCLEOTIDE SEQUENCE [LARGE SCALE GENOMIC DNA]</scope>
    <source>
        <strain evidence="11">UBA11621</strain>
    </source>
</reference>
<keyword evidence="4" id="KW-0902">Two-component regulatory system</keyword>
<evidence type="ECO:0000313" key="12">
    <source>
        <dbReference type="Proteomes" id="UP000264779"/>
    </source>
</evidence>
<dbReference type="PANTHER" id="PTHR44591:SF3">
    <property type="entry name" value="RESPONSE REGULATORY DOMAIN-CONTAINING PROTEIN"/>
    <property type="match status" value="1"/>
</dbReference>
<keyword evidence="5" id="KW-0805">Transcription regulation</keyword>
<evidence type="ECO:0000256" key="6">
    <source>
        <dbReference type="ARBA" id="ARBA00023125"/>
    </source>
</evidence>
<organism evidence="11 12">
    <name type="scientific">Alteromonas australica</name>
    <dbReference type="NCBI Taxonomy" id="589873"/>
    <lineage>
        <taxon>Bacteria</taxon>
        <taxon>Pseudomonadati</taxon>
        <taxon>Pseudomonadota</taxon>
        <taxon>Gammaproteobacteria</taxon>
        <taxon>Alteromonadales</taxon>
        <taxon>Alteromonadaceae</taxon>
        <taxon>Alteromonas/Salinimonas group</taxon>
        <taxon>Alteromonas</taxon>
    </lineage>
</organism>
<dbReference type="FunFam" id="3.40.50.2300:FF:000006">
    <property type="entry name" value="Two-component system response regulator ArcA"/>
    <property type="match status" value="1"/>
</dbReference>
<dbReference type="PROSITE" id="PS50110">
    <property type="entry name" value="RESPONSE_REGULATORY"/>
    <property type="match status" value="1"/>
</dbReference>
<evidence type="ECO:0000256" key="1">
    <source>
        <dbReference type="ARBA" id="ARBA00004496"/>
    </source>
</evidence>
<dbReference type="Proteomes" id="UP000264779">
    <property type="component" value="Unassembled WGS sequence"/>
</dbReference>
<evidence type="ECO:0000256" key="8">
    <source>
        <dbReference type="ARBA" id="ARBA00023163"/>
    </source>
</evidence>
<evidence type="ECO:0000313" key="11">
    <source>
        <dbReference type="EMBL" id="HBU50526.1"/>
    </source>
</evidence>
<evidence type="ECO:0000256" key="4">
    <source>
        <dbReference type="ARBA" id="ARBA00023012"/>
    </source>
</evidence>
<keyword evidence="7" id="KW-0010">Activator</keyword>
<dbReference type="SMART" id="SM00448">
    <property type="entry name" value="REC"/>
    <property type="match status" value="1"/>
</dbReference>
<dbReference type="GO" id="GO:0005737">
    <property type="term" value="C:cytoplasm"/>
    <property type="evidence" value="ECO:0007669"/>
    <property type="project" value="UniProtKB-SubCell"/>
</dbReference>
<dbReference type="Pfam" id="PF00072">
    <property type="entry name" value="Response_reg"/>
    <property type="match status" value="1"/>
</dbReference>
<dbReference type="Gene3D" id="3.40.50.2300">
    <property type="match status" value="1"/>
</dbReference>
<keyword evidence="6" id="KW-0238">DNA-binding</keyword>
<dbReference type="PANTHER" id="PTHR44591">
    <property type="entry name" value="STRESS RESPONSE REGULATOR PROTEIN 1"/>
    <property type="match status" value="1"/>
</dbReference>
<dbReference type="AlphaFoldDB" id="A0A358DW91"/>
<gene>
    <name evidence="11" type="ORF">DEB45_04630</name>
</gene>
<evidence type="ECO:0000256" key="7">
    <source>
        <dbReference type="ARBA" id="ARBA00023159"/>
    </source>
</evidence>
<evidence type="ECO:0000256" key="2">
    <source>
        <dbReference type="ARBA" id="ARBA00022490"/>
    </source>
</evidence>
<feature type="non-terminal residue" evidence="11">
    <location>
        <position position="90"/>
    </location>
</feature>
<keyword evidence="8" id="KW-0804">Transcription</keyword>
<accession>A0A358DW91</accession>
<feature type="domain" description="Response regulatory" evidence="10">
    <location>
        <begin position="5"/>
        <end position="90"/>
    </location>
</feature>
<dbReference type="InterPro" id="IPR050595">
    <property type="entry name" value="Bact_response_regulator"/>
</dbReference>
<dbReference type="GO" id="GO:0006355">
    <property type="term" value="P:regulation of DNA-templated transcription"/>
    <property type="evidence" value="ECO:0007669"/>
    <property type="project" value="UniProtKB-ARBA"/>
</dbReference>
<comment type="subcellular location">
    <subcellularLocation>
        <location evidence="1">Cytoplasm</location>
    </subcellularLocation>
</comment>
<evidence type="ECO:0000256" key="5">
    <source>
        <dbReference type="ARBA" id="ARBA00023015"/>
    </source>
</evidence>
<comment type="caution">
    <text evidence="11">The sequence shown here is derived from an EMBL/GenBank/DDBJ whole genome shotgun (WGS) entry which is preliminary data.</text>
</comment>
<proteinExistence type="predicted"/>
<protein>
    <submittedName>
        <fullName evidence="11">Two-component system response regulator ArcA</fullName>
    </submittedName>
</protein>
<evidence type="ECO:0000256" key="3">
    <source>
        <dbReference type="ARBA" id="ARBA00022553"/>
    </source>
</evidence>
<dbReference type="InterPro" id="IPR011006">
    <property type="entry name" value="CheY-like_superfamily"/>
</dbReference>
<feature type="modified residue" description="4-aspartylphosphate" evidence="9">
    <location>
        <position position="54"/>
    </location>
</feature>
<sequence>MQTPNVLIVEDEVVTRTTLKSLFEAEGYNVFEAENGDQMHDFFENHAINLVIMDINLPGKNGLILAREVRDRKNVGLIFLTGRDNDVDRI</sequence>
<dbReference type="InterPro" id="IPR001789">
    <property type="entry name" value="Sig_transdc_resp-reg_receiver"/>
</dbReference>
<evidence type="ECO:0000259" key="10">
    <source>
        <dbReference type="PROSITE" id="PS50110"/>
    </source>
</evidence>
<dbReference type="SUPFAM" id="SSF52172">
    <property type="entry name" value="CheY-like"/>
    <property type="match status" value="1"/>
</dbReference>
<dbReference type="GO" id="GO:0000160">
    <property type="term" value="P:phosphorelay signal transduction system"/>
    <property type="evidence" value="ECO:0007669"/>
    <property type="project" value="UniProtKB-KW"/>
</dbReference>
<keyword evidence="3 9" id="KW-0597">Phosphoprotein</keyword>
<dbReference type="GO" id="GO:0003677">
    <property type="term" value="F:DNA binding"/>
    <property type="evidence" value="ECO:0007669"/>
    <property type="project" value="UniProtKB-KW"/>
</dbReference>